<accession>A0A2Z2NHF8</accession>
<dbReference type="InterPro" id="IPR016870">
    <property type="entry name" value="UCP028137"/>
</dbReference>
<feature type="transmembrane region" description="Helical" evidence="1">
    <location>
        <begin position="42"/>
        <end position="62"/>
    </location>
</feature>
<keyword evidence="1" id="KW-1133">Transmembrane helix</keyword>
<protein>
    <recommendedName>
        <fullName evidence="4">MFS transporter</fullName>
    </recommendedName>
</protein>
<evidence type="ECO:0000313" key="2">
    <source>
        <dbReference type="EMBL" id="ASJ70473.1"/>
    </source>
</evidence>
<keyword evidence="3" id="KW-1185">Reference proteome</keyword>
<dbReference type="EMBL" id="CP018632">
    <property type="protein sequence ID" value="ASJ70473.1"/>
    <property type="molecule type" value="Genomic_DNA"/>
</dbReference>
<dbReference type="PIRSF" id="PIRSF028137">
    <property type="entry name" value="UCP028137"/>
    <property type="match status" value="1"/>
</dbReference>
<feature type="transmembrane region" description="Helical" evidence="1">
    <location>
        <begin position="69"/>
        <end position="87"/>
    </location>
</feature>
<proteinExistence type="predicted"/>
<dbReference type="RefSeq" id="WP_088916016.1">
    <property type="nucleotide sequence ID" value="NZ_CP018632.1"/>
</dbReference>
<dbReference type="KEGG" id="gai:IMCC3135_01770"/>
<dbReference type="Proteomes" id="UP000250079">
    <property type="component" value="Chromosome"/>
</dbReference>
<feature type="transmembrane region" description="Helical" evidence="1">
    <location>
        <begin position="155"/>
        <end position="177"/>
    </location>
</feature>
<name>A0A2Z2NHF8_9GAMM</name>
<evidence type="ECO:0000256" key="1">
    <source>
        <dbReference type="SAM" id="Phobius"/>
    </source>
</evidence>
<dbReference type="NCBIfam" id="NF041646">
    <property type="entry name" value="VC0807_fam"/>
    <property type="match status" value="1"/>
</dbReference>
<keyword evidence="1" id="KW-0812">Transmembrane</keyword>
<sequence length="247" mass="27175">MTQTDTNKKTPAKQSPFVDLIVSIVLPSIILMKFSGDDKLGATNALILALAFPIGYGLYDWFINGKRNMMAVLGVVSVMLTGGIGLLKLDAQWLAIKEAAIPLCIGIGVLVANKLGYPLIRKLLFNPTIMNVEKIDGELDKMNTRAQFETRLDHANTLLAGTFLFSAVMNYFLAKFIVTSESGSSAFNEELGRMTLLSYPVIAIPSMIMMLAIFWFIWRTVNRLTGLTLEEIMVTDGAATDTDKPEK</sequence>
<keyword evidence="1" id="KW-0472">Membrane</keyword>
<dbReference type="OrthoDB" id="188353at2"/>
<reference evidence="2 3" key="1">
    <citation type="submission" date="2016-12" db="EMBL/GenBank/DDBJ databases">
        <authorList>
            <person name="Song W.-J."/>
            <person name="Kurnit D.M."/>
        </authorList>
    </citation>
    <scope>NUCLEOTIDE SEQUENCE [LARGE SCALE GENOMIC DNA]</scope>
    <source>
        <strain evidence="2 3">IMCC3135</strain>
    </source>
</reference>
<organism evidence="2 3">
    <name type="scientific">Granulosicoccus antarcticus IMCC3135</name>
    <dbReference type="NCBI Taxonomy" id="1192854"/>
    <lineage>
        <taxon>Bacteria</taxon>
        <taxon>Pseudomonadati</taxon>
        <taxon>Pseudomonadota</taxon>
        <taxon>Gammaproteobacteria</taxon>
        <taxon>Chromatiales</taxon>
        <taxon>Granulosicoccaceae</taxon>
        <taxon>Granulosicoccus</taxon>
    </lineage>
</organism>
<dbReference type="AlphaFoldDB" id="A0A2Z2NHF8"/>
<evidence type="ECO:0008006" key="4">
    <source>
        <dbReference type="Google" id="ProtNLM"/>
    </source>
</evidence>
<feature type="transmembrane region" description="Helical" evidence="1">
    <location>
        <begin position="197"/>
        <end position="218"/>
    </location>
</feature>
<evidence type="ECO:0000313" key="3">
    <source>
        <dbReference type="Proteomes" id="UP000250079"/>
    </source>
</evidence>
<gene>
    <name evidence="2" type="ORF">IMCC3135_01770</name>
</gene>